<sequence length="807" mass="92888">MISTLAQSTNIIMSVRRHCIPFLIFLTTSGLGQSYLTNFHPDSLRFKTATAVRCFETPVIDGILDEAVWQSALPVDEFFQTNPLELTPPSEKTIVRILYDDNSLYISFQNYDSQPDKIKRPLTRRDIWMEGFNSNADWVGLSIDSQNNDLNGYFIAVNAAGIKIDVIISGQQGYDNSWDAVWDVAVNMNDEGWSAEFQIPFAIFQFKNSEVITWGIEFERHIHRLQEQNMWPGRRKSAQGIVYSLGVLNGLKDIPAQKQLEVLPYTLIGRGKQKNQFDVGVDARYGLSSSSVFNLTFNPDFGQVEADPSVLNLTAFETFYEEKRPFFSEGADFFNQRLQLFHSRRIGKSPDYLLPEDGEIENVPKNTTILGAVKLMGNTASGLNYGVIEAVTSEERGTWITDSSRSQLIIEPQTNYFIGRLETPVINDISRVGLMMTDVARLKYPGATVTGLDWKLNFLDNRLFSTGQVIHSSTNGTSGNAFRFNAGYTDPVWWSVRFWYGYYDDTFDVNDLGFLRRNNINWAGGRIELRKQEPWGKFLNNDFELKFMRKWRGDGLILEREIEIEQNNMLSNYWRLGYFSKLLFTAFNDEDIFRNEKSWTYKTELFGYGGAIISTDRRKKLVLSMEAGAGYAKLRGRGYRLGLGVEIKPIEPLNIEIKTNQDLSPTYMQWVDIIETPEDTVRVYANSKQVTKDITLRLNWTFSPDLTLQCFMQPFYADMNYEKFFQLLTPNTMDLETYDYLAQAENPDFTINNTVGTIVLRWQYRPGSTFYLVYNLNESRFYSPVDEAWTLEGSNAIFVKLNYWLKN</sequence>
<protein>
    <recommendedName>
        <fullName evidence="1">DUF5916 domain-containing protein</fullName>
    </recommendedName>
</protein>
<dbReference type="EMBL" id="UINC01001091">
    <property type="protein sequence ID" value="SUZ70416.1"/>
    <property type="molecule type" value="Genomic_DNA"/>
</dbReference>
<organism evidence="2">
    <name type="scientific">marine metagenome</name>
    <dbReference type="NCBI Taxonomy" id="408172"/>
    <lineage>
        <taxon>unclassified sequences</taxon>
        <taxon>metagenomes</taxon>
        <taxon>ecological metagenomes</taxon>
    </lineage>
</organism>
<reference evidence="2" key="1">
    <citation type="submission" date="2018-05" db="EMBL/GenBank/DDBJ databases">
        <authorList>
            <person name="Lanie J.A."/>
            <person name="Ng W.-L."/>
            <person name="Kazmierczak K.M."/>
            <person name="Andrzejewski T.M."/>
            <person name="Davidsen T.M."/>
            <person name="Wayne K.J."/>
            <person name="Tettelin H."/>
            <person name="Glass J.I."/>
            <person name="Rusch D."/>
            <person name="Podicherti R."/>
            <person name="Tsui H.-C.T."/>
            <person name="Winkler M.E."/>
        </authorList>
    </citation>
    <scope>NUCLEOTIDE SEQUENCE</scope>
</reference>
<evidence type="ECO:0000259" key="1">
    <source>
        <dbReference type="Pfam" id="PF19313"/>
    </source>
</evidence>
<dbReference type="SUPFAM" id="SSF49344">
    <property type="entry name" value="CBD9-like"/>
    <property type="match status" value="1"/>
</dbReference>
<accession>A0A381PTM5</accession>
<evidence type="ECO:0000313" key="2">
    <source>
        <dbReference type="EMBL" id="SUZ70416.1"/>
    </source>
</evidence>
<dbReference type="AlphaFoldDB" id="A0A381PTM5"/>
<feature type="domain" description="DUF5916" evidence="1">
    <location>
        <begin position="270"/>
        <end position="779"/>
    </location>
</feature>
<proteinExistence type="predicted"/>
<name>A0A381PTM5_9ZZZZ</name>
<dbReference type="InterPro" id="IPR045670">
    <property type="entry name" value="DUF5916"/>
</dbReference>
<dbReference type="Gene3D" id="2.60.40.1190">
    <property type="match status" value="1"/>
</dbReference>
<gene>
    <name evidence="2" type="ORF">METZ01_LOCUS23270</name>
</gene>
<dbReference type="Pfam" id="PF19313">
    <property type="entry name" value="DUF5916"/>
    <property type="match status" value="1"/>
</dbReference>
<dbReference type="CDD" id="cd09618">
    <property type="entry name" value="CBM9_like_2"/>
    <property type="match status" value="1"/>
</dbReference>